<dbReference type="AlphaFoldDB" id="F4Y2G8"/>
<accession>F4Y2G8</accession>
<evidence type="ECO:0000313" key="1">
    <source>
        <dbReference type="EMBL" id="EGJ28812.1"/>
    </source>
</evidence>
<dbReference type="Proteomes" id="UP000003959">
    <property type="component" value="Unassembled WGS sequence"/>
</dbReference>
<dbReference type="HOGENOM" id="CLU_3119942_0_0_3"/>
<keyword evidence="2" id="KW-1185">Reference proteome</keyword>
<dbReference type="EMBL" id="GL890971">
    <property type="protein sequence ID" value="EGJ28812.1"/>
    <property type="molecule type" value="Genomic_DNA"/>
</dbReference>
<sequence>MFMGLIQVIGCLIPGKLTLLAKANPHCIQIYIVVSWGQWNGLLEAKLLAG</sequence>
<reference evidence="2" key="1">
    <citation type="journal article" date="2011" name="Proc. Natl. Acad. Sci. U.S.A.">
        <title>Genomic insights into the physiology and ecology of the marine filamentous cyanobacterium Lyngbya majuscula.</title>
        <authorList>
            <person name="Jones A.C."/>
            <person name="Monroe E.A."/>
            <person name="Podell S."/>
            <person name="Hess W.R."/>
            <person name="Klages S."/>
            <person name="Esquenazi E."/>
            <person name="Niessen S."/>
            <person name="Hoover H."/>
            <person name="Rothmann M."/>
            <person name="Lasken R.S."/>
            <person name="Yates J.R.III."/>
            <person name="Reinhardt R."/>
            <person name="Kube M."/>
            <person name="Burkart M.D."/>
            <person name="Allen E.E."/>
            <person name="Dorrestein P.C."/>
            <person name="Gerwick W.H."/>
            <person name="Gerwick L."/>
        </authorList>
    </citation>
    <scope>NUCLEOTIDE SEQUENCE [LARGE SCALE GENOMIC DNA]</scope>
    <source>
        <strain evidence="2">3L</strain>
    </source>
</reference>
<gene>
    <name evidence="1" type="ORF">LYNGBM3L_69130</name>
</gene>
<proteinExistence type="predicted"/>
<protein>
    <submittedName>
        <fullName evidence="1">Uncharacterized protein</fullName>
    </submittedName>
</protein>
<evidence type="ECO:0000313" key="2">
    <source>
        <dbReference type="Proteomes" id="UP000003959"/>
    </source>
</evidence>
<name>F4Y2G8_9CYAN</name>
<organism evidence="1 2">
    <name type="scientific">Moorena producens 3L</name>
    <dbReference type="NCBI Taxonomy" id="489825"/>
    <lineage>
        <taxon>Bacteria</taxon>
        <taxon>Bacillati</taxon>
        <taxon>Cyanobacteriota</taxon>
        <taxon>Cyanophyceae</taxon>
        <taxon>Coleofasciculales</taxon>
        <taxon>Coleofasciculaceae</taxon>
        <taxon>Moorena</taxon>
    </lineage>
</organism>